<dbReference type="EMBL" id="FQXC01000001">
    <property type="protein sequence ID" value="SHG75290.1"/>
    <property type="molecule type" value="Genomic_DNA"/>
</dbReference>
<sequence length="46" mass="5634">MFGVLAKTYFRATGIPPTRYHRPQAYSWYAEDMVPRETPKRWEDWK</sequence>
<dbReference type="AlphaFoldDB" id="A0A1M5MD74"/>
<organism evidence="1 2">
    <name type="scientific">Marivita hallyeonensis</name>
    <dbReference type="NCBI Taxonomy" id="996342"/>
    <lineage>
        <taxon>Bacteria</taxon>
        <taxon>Pseudomonadati</taxon>
        <taxon>Pseudomonadota</taxon>
        <taxon>Alphaproteobacteria</taxon>
        <taxon>Rhodobacterales</taxon>
        <taxon>Roseobacteraceae</taxon>
        <taxon>Marivita</taxon>
    </lineage>
</organism>
<accession>A0A1M5MD74</accession>
<evidence type="ECO:0000313" key="1">
    <source>
        <dbReference type="EMBL" id="SHG75290.1"/>
    </source>
</evidence>
<name>A0A1M5MD74_9RHOB</name>
<protein>
    <submittedName>
        <fullName evidence="1">Uncharacterized protein</fullName>
    </submittedName>
</protein>
<proteinExistence type="predicted"/>
<reference evidence="1 2" key="1">
    <citation type="submission" date="2016-11" db="EMBL/GenBank/DDBJ databases">
        <authorList>
            <person name="Jaros S."/>
            <person name="Januszkiewicz K."/>
            <person name="Wedrychowicz H."/>
        </authorList>
    </citation>
    <scope>NUCLEOTIDE SEQUENCE [LARGE SCALE GENOMIC DNA]</scope>
    <source>
        <strain evidence="1 2">DSM 29431</strain>
    </source>
</reference>
<keyword evidence="2" id="KW-1185">Reference proteome</keyword>
<dbReference type="RefSeq" id="WP_178346821.1">
    <property type="nucleotide sequence ID" value="NZ_FQXC01000001.1"/>
</dbReference>
<dbReference type="Proteomes" id="UP000184221">
    <property type="component" value="Unassembled WGS sequence"/>
</dbReference>
<evidence type="ECO:0000313" key="2">
    <source>
        <dbReference type="Proteomes" id="UP000184221"/>
    </source>
</evidence>
<gene>
    <name evidence="1" type="ORF">SAMN05443551_0479</name>
</gene>